<dbReference type="AlphaFoldDB" id="A0A660L9R2"/>
<keyword evidence="3" id="KW-0808">Transferase</keyword>
<proteinExistence type="inferred from homology"/>
<dbReference type="Pfam" id="PF00480">
    <property type="entry name" value="ROK"/>
    <property type="match status" value="1"/>
</dbReference>
<dbReference type="GO" id="GO:0003700">
    <property type="term" value="F:DNA-binding transcription factor activity"/>
    <property type="evidence" value="ECO:0007669"/>
    <property type="project" value="InterPro"/>
</dbReference>
<keyword evidence="3" id="KW-0418">Kinase</keyword>
<dbReference type="Pfam" id="PF12802">
    <property type="entry name" value="MarR_2"/>
    <property type="match status" value="1"/>
</dbReference>
<dbReference type="SUPFAM" id="SSF53067">
    <property type="entry name" value="Actin-like ATPase domain"/>
    <property type="match status" value="1"/>
</dbReference>
<dbReference type="Proteomes" id="UP000278962">
    <property type="component" value="Unassembled WGS sequence"/>
</dbReference>
<evidence type="ECO:0000313" key="3">
    <source>
        <dbReference type="EMBL" id="RKQ91126.1"/>
    </source>
</evidence>
<comment type="caution">
    <text evidence="3">The sequence shown here is derived from an EMBL/GenBank/DDBJ whole genome shotgun (WGS) entry which is preliminary data.</text>
</comment>
<dbReference type="CDD" id="cd24076">
    <property type="entry name" value="ASKHA_ATPase_ROK_BsXylR-like"/>
    <property type="match status" value="1"/>
</dbReference>
<comment type="similarity">
    <text evidence="1">Belongs to the ROK (NagC/XylR) family.</text>
</comment>
<reference evidence="3 4" key="1">
    <citation type="submission" date="2018-10" db="EMBL/GenBank/DDBJ databases">
        <title>Genomic Encyclopedia of Archaeal and Bacterial Type Strains, Phase II (KMG-II): from individual species to whole genera.</title>
        <authorList>
            <person name="Goeker M."/>
        </authorList>
    </citation>
    <scope>NUCLEOTIDE SEQUENCE [LARGE SCALE GENOMIC DNA]</scope>
    <source>
        <strain evidence="3 4">DSM 14954</strain>
    </source>
</reference>
<dbReference type="InterPro" id="IPR000835">
    <property type="entry name" value="HTH_MarR-typ"/>
</dbReference>
<gene>
    <name evidence="3" type="ORF">C8N24_0943</name>
</gene>
<feature type="domain" description="HTH marR-type" evidence="2">
    <location>
        <begin position="30"/>
        <end position="78"/>
    </location>
</feature>
<dbReference type="PROSITE" id="PS01125">
    <property type="entry name" value="ROK"/>
    <property type="match status" value="1"/>
</dbReference>
<dbReference type="PANTHER" id="PTHR18964:SF173">
    <property type="entry name" value="GLUCOKINASE"/>
    <property type="match status" value="1"/>
</dbReference>
<dbReference type="InterPro" id="IPR043129">
    <property type="entry name" value="ATPase_NBD"/>
</dbReference>
<dbReference type="Gene3D" id="3.30.420.40">
    <property type="match status" value="2"/>
</dbReference>
<dbReference type="InterPro" id="IPR000600">
    <property type="entry name" value="ROK"/>
</dbReference>
<accession>A0A660L9R2</accession>
<dbReference type="InterPro" id="IPR036390">
    <property type="entry name" value="WH_DNA-bd_sf"/>
</dbReference>
<dbReference type="EMBL" id="RBIL01000001">
    <property type="protein sequence ID" value="RKQ91126.1"/>
    <property type="molecule type" value="Genomic_DNA"/>
</dbReference>
<dbReference type="PANTHER" id="PTHR18964">
    <property type="entry name" value="ROK (REPRESSOR, ORF, KINASE) FAMILY"/>
    <property type="match status" value="1"/>
</dbReference>
<dbReference type="OrthoDB" id="3189808at2"/>
<dbReference type="InterPro" id="IPR036388">
    <property type="entry name" value="WH-like_DNA-bd_sf"/>
</dbReference>
<dbReference type="InterPro" id="IPR049874">
    <property type="entry name" value="ROK_cs"/>
</dbReference>
<dbReference type="SUPFAM" id="SSF46785">
    <property type="entry name" value="Winged helix' DNA-binding domain"/>
    <property type="match status" value="1"/>
</dbReference>
<evidence type="ECO:0000259" key="2">
    <source>
        <dbReference type="Pfam" id="PF12802"/>
    </source>
</evidence>
<dbReference type="InterPro" id="IPR011991">
    <property type="entry name" value="ArsR-like_HTH"/>
</dbReference>
<dbReference type="GO" id="GO:0016301">
    <property type="term" value="F:kinase activity"/>
    <property type="evidence" value="ECO:0007669"/>
    <property type="project" value="UniProtKB-KW"/>
</dbReference>
<organism evidence="3 4">
    <name type="scientific">Solirubrobacter pauli</name>
    <dbReference type="NCBI Taxonomy" id="166793"/>
    <lineage>
        <taxon>Bacteria</taxon>
        <taxon>Bacillati</taxon>
        <taxon>Actinomycetota</taxon>
        <taxon>Thermoleophilia</taxon>
        <taxon>Solirubrobacterales</taxon>
        <taxon>Solirubrobacteraceae</taxon>
        <taxon>Solirubrobacter</taxon>
    </lineage>
</organism>
<evidence type="ECO:0000256" key="1">
    <source>
        <dbReference type="ARBA" id="ARBA00006479"/>
    </source>
</evidence>
<keyword evidence="4" id="KW-1185">Reference proteome</keyword>
<sequence>MSIRALGIATFCFRLSLNESPGPSVRHANRVRLLQALLRHPARSRADLGRSLGLSRATVTALLGELELAGMVEQHRPDGEEDRPAAIGRPPLQVSLTATAAFAVGLDFGHRHIRSAVCDLGGRIVGDQWSVVGTDTDPASAFDLAQRLTMAALEQAGVPTSFVVGVGAGLAVPVDGATGLIHAEGILPGWDGVRPAAELEQRLGLPVQVENDANAGAMGEHLFGAGRGVADMVYLRLSAGTGLGMILNGDAYGGVSGIAGEVGHTPVVEDGLICRCGNRGCLETLATPAAVADLLSRSRGETITFTQLLEQLREGDRAARRAIADTGVAVGRAVASVVNLLNPELVIIGGELAAAGDVLLDPIREAVEQRAVPPAARAVRVIRGTLGEHAEVLGAAAVQLARAPEALAGRLAQAS</sequence>
<dbReference type="CDD" id="cd00090">
    <property type="entry name" value="HTH_ARSR"/>
    <property type="match status" value="1"/>
</dbReference>
<name>A0A660L9R2_9ACTN</name>
<dbReference type="Gene3D" id="1.10.10.10">
    <property type="entry name" value="Winged helix-like DNA-binding domain superfamily/Winged helix DNA-binding domain"/>
    <property type="match status" value="1"/>
</dbReference>
<evidence type="ECO:0000313" key="4">
    <source>
        <dbReference type="Proteomes" id="UP000278962"/>
    </source>
</evidence>
<protein>
    <submittedName>
        <fullName evidence="3">Putative NBD/HSP70 family sugar kinase</fullName>
    </submittedName>
</protein>